<dbReference type="Gene3D" id="3.30.70.1900">
    <property type="match status" value="1"/>
</dbReference>
<dbReference type="AlphaFoldDB" id="A0A1I7K3Z5"/>
<evidence type="ECO:0000313" key="7">
    <source>
        <dbReference type="Proteomes" id="UP000183508"/>
    </source>
</evidence>
<dbReference type="CDD" id="cd21140">
    <property type="entry name" value="Cas6_I-like"/>
    <property type="match status" value="1"/>
</dbReference>
<evidence type="ECO:0000256" key="4">
    <source>
        <dbReference type="PIRSR" id="PIRSR005054-50"/>
    </source>
</evidence>
<dbReference type="EMBL" id="FPBV01000013">
    <property type="protein sequence ID" value="SFU92167.1"/>
    <property type="molecule type" value="Genomic_DNA"/>
</dbReference>
<organism evidence="6 7">
    <name type="scientific">Alicyclobacillus macrosporangiidus</name>
    <dbReference type="NCBI Taxonomy" id="392015"/>
    <lineage>
        <taxon>Bacteria</taxon>
        <taxon>Bacillati</taxon>
        <taxon>Bacillota</taxon>
        <taxon>Bacilli</taxon>
        <taxon>Bacillales</taxon>
        <taxon>Alicyclobacillaceae</taxon>
        <taxon>Alicyclobacillus</taxon>
    </lineage>
</organism>
<sequence length="274" mass="30961">MRLTLTLRALGGREEITVPLTYNEFVQAAIYNMLPPDFSSFLHNTGYIFAKRVFRFFTFSRLLGRYELLRDRGCIRFRGPVRLVVVSPLQEMVDAIHGRLLREGTLRLGAEVLELTEVASAVQTVEDSRLWVHTLSPITVYSTMLRPDGRKYTVYFDPHESAFSEAIRENLRRKLMVARDALGATVDVPLDPLDFEILPVGRMQKSVVTYKGVSVQAFSGRFQLQGPPAILSWALEFGLGSKNSQGFGCVEPLPRDVRREGGRIRAHRTAYPLG</sequence>
<dbReference type="RefSeq" id="WP_139234694.1">
    <property type="nucleotide sequence ID" value="NZ_FPBV01000013.1"/>
</dbReference>
<dbReference type="InterPro" id="IPR045747">
    <property type="entry name" value="CRISPR-assoc_prot_Cas6_N_sf"/>
</dbReference>
<keyword evidence="3" id="KW-0051">Antiviral defense</keyword>
<dbReference type="GO" id="GO:0016788">
    <property type="term" value="F:hydrolase activity, acting on ester bonds"/>
    <property type="evidence" value="ECO:0007669"/>
    <property type="project" value="InterPro"/>
</dbReference>
<reference evidence="7" key="1">
    <citation type="submission" date="2016-10" db="EMBL/GenBank/DDBJ databases">
        <authorList>
            <person name="Varghese N."/>
        </authorList>
    </citation>
    <scope>NUCLEOTIDE SEQUENCE [LARGE SCALE GENOMIC DNA]</scope>
    <source>
        <strain evidence="7">DSM 17980</strain>
    </source>
</reference>
<dbReference type="InterPro" id="IPR049435">
    <property type="entry name" value="Cas_Cas6_C"/>
</dbReference>
<dbReference type="PANTHER" id="PTHR36984:SF1">
    <property type="entry name" value="CRISPR-ASSOCIATED ENDORIBONUCLEASE CAS6 1"/>
    <property type="match status" value="1"/>
</dbReference>
<evidence type="ECO:0000313" key="6">
    <source>
        <dbReference type="EMBL" id="SFU92167.1"/>
    </source>
</evidence>
<feature type="active site" description="Proton donor" evidence="4">
    <location>
        <position position="43"/>
    </location>
</feature>
<name>A0A1I7K3Z5_9BACL</name>
<protein>
    <submittedName>
        <fullName evidence="6">CRISPR-associated endoribonuclease Cas6</fullName>
    </submittedName>
</protein>
<keyword evidence="2" id="KW-0694">RNA-binding</keyword>
<dbReference type="Proteomes" id="UP000183508">
    <property type="component" value="Unassembled WGS sequence"/>
</dbReference>
<dbReference type="InterPro" id="IPR010156">
    <property type="entry name" value="CRISPR-assoc_prot_Cas6"/>
</dbReference>
<evidence type="ECO:0000256" key="2">
    <source>
        <dbReference type="ARBA" id="ARBA00022884"/>
    </source>
</evidence>
<gene>
    <name evidence="6" type="ORF">SAMN05421543_11385</name>
</gene>
<dbReference type="PIRSF" id="PIRSF005054">
    <property type="entry name" value="PF1131"/>
    <property type="match status" value="1"/>
</dbReference>
<dbReference type="GO" id="GO:0051607">
    <property type="term" value="P:defense response to virus"/>
    <property type="evidence" value="ECO:0007669"/>
    <property type="project" value="UniProtKB-KW"/>
</dbReference>
<dbReference type="STRING" id="392015.SAMN05421543_11385"/>
<comment type="similarity">
    <text evidence="1">Belongs to the CRISPR-associated protein Cas6/Cse3/CasE family.</text>
</comment>
<dbReference type="Pfam" id="PF01881">
    <property type="entry name" value="Cas_Cas6_C"/>
    <property type="match status" value="1"/>
</dbReference>
<keyword evidence="7" id="KW-1185">Reference proteome</keyword>
<evidence type="ECO:0000259" key="5">
    <source>
        <dbReference type="Pfam" id="PF01881"/>
    </source>
</evidence>
<dbReference type="NCBIfam" id="TIGR01877">
    <property type="entry name" value="cas_cas6"/>
    <property type="match status" value="1"/>
</dbReference>
<dbReference type="Gene3D" id="3.30.70.1890">
    <property type="match status" value="1"/>
</dbReference>
<proteinExistence type="inferred from homology"/>
<feature type="domain" description="CRISPR associated protein Cas6 C-terminal" evidence="5">
    <location>
        <begin position="127"/>
        <end position="251"/>
    </location>
</feature>
<dbReference type="OrthoDB" id="9797488at2"/>
<evidence type="ECO:0000256" key="1">
    <source>
        <dbReference type="ARBA" id="ARBA00005937"/>
    </source>
</evidence>
<dbReference type="Pfam" id="PF21350">
    <property type="entry name" value="Cas6_I-A"/>
    <property type="match status" value="1"/>
</dbReference>
<evidence type="ECO:0000256" key="3">
    <source>
        <dbReference type="ARBA" id="ARBA00023118"/>
    </source>
</evidence>
<accession>A0A1I7K3Z5</accession>
<dbReference type="PANTHER" id="PTHR36984">
    <property type="entry name" value="CRISPR-ASSOCIATED ENDORIBONUCLEASE CAS6 1"/>
    <property type="match status" value="1"/>
</dbReference>
<feature type="active site" description="Proton acceptor" evidence="4">
    <location>
        <position position="31"/>
    </location>
</feature>
<dbReference type="GO" id="GO:0003723">
    <property type="term" value="F:RNA binding"/>
    <property type="evidence" value="ECO:0007669"/>
    <property type="project" value="UniProtKB-KW"/>
</dbReference>